<dbReference type="GO" id="GO:0046872">
    <property type="term" value="F:metal ion binding"/>
    <property type="evidence" value="ECO:0007669"/>
    <property type="project" value="UniProtKB-KW"/>
</dbReference>
<feature type="transmembrane region" description="Helical" evidence="8">
    <location>
        <begin position="183"/>
        <end position="200"/>
    </location>
</feature>
<dbReference type="AlphaFoldDB" id="H8GP94"/>
<feature type="transmembrane region" description="Helical" evidence="8">
    <location>
        <begin position="6"/>
        <end position="26"/>
    </location>
</feature>
<gene>
    <name evidence="9" type="ORF">Metal_1914</name>
</gene>
<dbReference type="STRING" id="686340.Metal_1914"/>
<feature type="transmembrane region" description="Helical" evidence="8">
    <location>
        <begin position="47"/>
        <end position="66"/>
    </location>
</feature>
<dbReference type="PANTHER" id="PTHR22926">
    <property type="entry name" value="PHOSPHO-N-ACETYLMURAMOYL-PENTAPEPTIDE-TRANSFERASE"/>
    <property type="match status" value="1"/>
</dbReference>
<dbReference type="InterPro" id="IPR000715">
    <property type="entry name" value="Glycosyl_transferase_4"/>
</dbReference>
<dbReference type="GO" id="GO:0044038">
    <property type="term" value="P:cell wall macromolecule biosynthetic process"/>
    <property type="evidence" value="ECO:0007669"/>
    <property type="project" value="TreeGrafter"/>
</dbReference>
<dbReference type="PANTHER" id="PTHR22926:SF3">
    <property type="entry name" value="UNDECAPRENYL-PHOSPHATE ALPHA-N-ACETYLGLUCOSAMINYL 1-PHOSPHATE TRANSFERASE"/>
    <property type="match status" value="1"/>
</dbReference>
<feature type="transmembrane region" description="Helical" evidence="8">
    <location>
        <begin position="159"/>
        <end position="177"/>
    </location>
</feature>
<evidence type="ECO:0000256" key="7">
    <source>
        <dbReference type="PIRSR" id="PIRSR600715-1"/>
    </source>
</evidence>
<name>H8GP94_METAL</name>
<dbReference type="CDD" id="cd06854">
    <property type="entry name" value="GT_WbpL_WbcO_like"/>
    <property type="match status" value="1"/>
</dbReference>
<evidence type="ECO:0000313" key="10">
    <source>
        <dbReference type="Proteomes" id="UP000005090"/>
    </source>
</evidence>
<comment type="cofactor">
    <cofactor evidence="7">
        <name>Mg(2+)</name>
        <dbReference type="ChEBI" id="CHEBI:18420"/>
    </cofactor>
</comment>
<dbReference type="RefSeq" id="WP_005371723.1">
    <property type="nucleotide sequence ID" value="NZ_CM001475.1"/>
</dbReference>
<organism evidence="9 10">
    <name type="scientific">Methylomicrobium album BG8</name>
    <dbReference type="NCBI Taxonomy" id="686340"/>
    <lineage>
        <taxon>Bacteria</taxon>
        <taxon>Pseudomonadati</taxon>
        <taxon>Pseudomonadota</taxon>
        <taxon>Gammaproteobacteria</taxon>
        <taxon>Methylococcales</taxon>
        <taxon>Methylococcaceae</taxon>
        <taxon>Methylomicrobium</taxon>
    </lineage>
</organism>
<feature type="transmembrane region" description="Helical" evidence="8">
    <location>
        <begin position="72"/>
        <end position="90"/>
    </location>
</feature>
<feature type="binding site" evidence="7">
    <location>
        <position position="151"/>
    </location>
    <ligand>
        <name>Mg(2+)</name>
        <dbReference type="ChEBI" id="CHEBI:18420"/>
    </ligand>
</feature>
<dbReference type="eggNOG" id="COG0472">
    <property type="taxonomic scope" value="Bacteria"/>
</dbReference>
<dbReference type="GO" id="GO:0005886">
    <property type="term" value="C:plasma membrane"/>
    <property type="evidence" value="ECO:0007669"/>
    <property type="project" value="UniProtKB-SubCell"/>
</dbReference>
<feature type="transmembrane region" description="Helical" evidence="8">
    <location>
        <begin position="131"/>
        <end position="152"/>
    </location>
</feature>
<reference evidence="9 10" key="1">
    <citation type="journal article" date="2013" name="Genome Announc.">
        <title>Genome Sequence of the Obligate Gammaproteobacterial Methanotroph Methylomicrobium album Strain BG8.</title>
        <authorList>
            <person name="Kits K.D."/>
            <person name="Kalyuzhnaya M.G."/>
            <person name="Klotz M.G."/>
            <person name="Jetten M.S."/>
            <person name="Op den Camp H.J."/>
            <person name="Vuilleumier S."/>
            <person name="Bringel F."/>
            <person name="Dispirito A.A."/>
            <person name="Murrell J.C."/>
            <person name="Bruce D."/>
            <person name="Cheng J.F."/>
            <person name="Copeland A."/>
            <person name="Goodwin L."/>
            <person name="Hauser L."/>
            <person name="Lajus A."/>
            <person name="Land M.L."/>
            <person name="Lapidus A."/>
            <person name="Lucas S."/>
            <person name="Medigue C."/>
            <person name="Pitluck S."/>
            <person name="Woyke T."/>
            <person name="Zeytun A."/>
            <person name="Stein L.Y."/>
        </authorList>
    </citation>
    <scope>NUCLEOTIDE SEQUENCE [LARGE SCALE GENOMIC DNA]</scope>
    <source>
        <strain evidence="9 10">BG8</strain>
    </source>
</reference>
<keyword evidence="5 8" id="KW-1133">Transmembrane helix</keyword>
<keyword evidence="3 9" id="KW-0808">Transferase</keyword>
<keyword evidence="2" id="KW-1003">Cell membrane</keyword>
<feature type="binding site" evidence="7">
    <location>
        <position position="211"/>
    </location>
    <ligand>
        <name>Mg(2+)</name>
        <dbReference type="ChEBI" id="CHEBI:18420"/>
    </ligand>
</feature>
<dbReference type="GO" id="GO:0009103">
    <property type="term" value="P:lipopolysaccharide biosynthetic process"/>
    <property type="evidence" value="ECO:0007669"/>
    <property type="project" value="TreeGrafter"/>
</dbReference>
<keyword evidence="4 8" id="KW-0812">Transmembrane</keyword>
<keyword evidence="7" id="KW-0460">Magnesium</keyword>
<protein>
    <submittedName>
        <fullName evidence="9">UDP-N-acetylmuramyl pentapeptide phosphotransferase/UDP-N-acetylglucosamine-1-phosphate transferase</fullName>
    </submittedName>
</protein>
<evidence type="ECO:0000256" key="1">
    <source>
        <dbReference type="ARBA" id="ARBA00004651"/>
    </source>
</evidence>
<keyword evidence="6 8" id="KW-0472">Membrane</keyword>
<dbReference type="EMBL" id="CM001475">
    <property type="protein sequence ID" value="EIC29680.1"/>
    <property type="molecule type" value="Genomic_DNA"/>
</dbReference>
<feature type="transmembrane region" description="Helical" evidence="8">
    <location>
        <begin position="313"/>
        <end position="332"/>
    </location>
</feature>
<dbReference type="HOGENOM" id="CLU_023982_3_1_6"/>
<dbReference type="Pfam" id="PF00953">
    <property type="entry name" value="Glycos_transf_4"/>
    <property type="match status" value="1"/>
</dbReference>
<evidence type="ECO:0000313" key="9">
    <source>
        <dbReference type="EMBL" id="EIC29680.1"/>
    </source>
</evidence>
<evidence type="ECO:0000256" key="4">
    <source>
        <dbReference type="ARBA" id="ARBA00022692"/>
    </source>
</evidence>
<evidence type="ECO:0000256" key="5">
    <source>
        <dbReference type="ARBA" id="ARBA00022989"/>
    </source>
</evidence>
<comment type="subcellular location">
    <subcellularLocation>
        <location evidence="1">Cell membrane</location>
        <topology evidence="1">Multi-pass membrane protein</topology>
    </subcellularLocation>
</comment>
<feature type="transmembrane region" description="Helical" evidence="8">
    <location>
        <begin position="212"/>
        <end position="230"/>
    </location>
</feature>
<evidence type="ECO:0000256" key="8">
    <source>
        <dbReference type="SAM" id="Phobius"/>
    </source>
</evidence>
<dbReference type="Proteomes" id="UP000005090">
    <property type="component" value="Chromosome"/>
</dbReference>
<dbReference type="GO" id="GO:0071555">
    <property type="term" value="P:cell wall organization"/>
    <property type="evidence" value="ECO:0007669"/>
    <property type="project" value="TreeGrafter"/>
</dbReference>
<evidence type="ECO:0000256" key="6">
    <source>
        <dbReference type="ARBA" id="ARBA00023136"/>
    </source>
</evidence>
<proteinExistence type="predicted"/>
<sequence>MIEAGGLLLSALAAFLLTGLIRRYALRSNLIDVPNRRSSHTQPTPRGGGMAIVAVFSAGLVALSALDVLTANQSLALIGAGTWVAFIGFLDDHRHIPAGWRLLAHFAGAGWGLYWLGGFPPLLLFGETVDLGGFGHLFGLLYLVWLLNLYNFMDGIDGIAGIEAVTACLGGSMLFLIGGHYQAWLEPALLAAAAAGFLLWNFPPARIFMGDAGSGFLGIVLGMLSLQAAWLDPALFWSWLCLLGVFIVDATWTLWRRFRRGERLHEAHRSHAYQFAARRYGSHKTVSLFVGAVNLFWLLPSAILIGLGVLNGIAGVALAYLPLLLSAIKFNAGGEEMRG</sequence>
<accession>H8GP94</accession>
<dbReference type="GO" id="GO:0016780">
    <property type="term" value="F:phosphotransferase activity, for other substituted phosphate groups"/>
    <property type="evidence" value="ECO:0007669"/>
    <property type="project" value="InterPro"/>
</dbReference>
<keyword evidence="10" id="KW-1185">Reference proteome</keyword>
<evidence type="ECO:0000256" key="3">
    <source>
        <dbReference type="ARBA" id="ARBA00022679"/>
    </source>
</evidence>
<feature type="transmembrane region" description="Helical" evidence="8">
    <location>
        <begin position="236"/>
        <end position="255"/>
    </location>
</feature>
<keyword evidence="7" id="KW-0479">Metal-binding</keyword>
<feature type="transmembrane region" description="Helical" evidence="8">
    <location>
        <begin position="102"/>
        <end position="125"/>
    </location>
</feature>
<evidence type="ECO:0000256" key="2">
    <source>
        <dbReference type="ARBA" id="ARBA00022475"/>
    </source>
</evidence>
<feature type="transmembrane region" description="Helical" evidence="8">
    <location>
        <begin position="286"/>
        <end position="307"/>
    </location>
</feature>